<dbReference type="Gene3D" id="2.40.160.20">
    <property type="match status" value="1"/>
</dbReference>
<feature type="transmembrane region" description="Helical" evidence="1">
    <location>
        <begin position="12"/>
        <end position="31"/>
    </location>
</feature>
<evidence type="ECO:0000256" key="1">
    <source>
        <dbReference type="SAM" id="Phobius"/>
    </source>
</evidence>
<dbReference type="Proteomes" id="UP000321533">
    <property type="component" value="Chromosome"/>
</dbReference>
<dbReference type="Pfam" id="PF09411">
    <property type="entry name" value="PagL"/>
    <property type="match status" value="1"/>
</dbReference>
<keyword evidence="3" id="KW-1185">Reference proteome</keyword>
<protein>
    <submittedName>
        <fullName evidence="2">Acyloxyacyl hydrolase</fullName>
    </submittedName>
</protein>
<dbReference type="GO" id="GO:0016787">
    <property type="term" value="F:hydrolase activity"/>
    <property type="evidence" value="ECO:0007669"/>
    <property type="project" value="UniProtKB-KW"/>
</dbReference>
<proteinExistence type="predicted"/>
<keyword evidence="2" id="KW-0378">Hydrolase</keyword>
<accession>A0A5B8V6E0</accession>
<dbReference type="InterPro" id="IPR011250">
    <property type="entry name" value="OMP/PagP_B-barrel"/>
</dbReference>
<sequence length="390" mass="45376">MQRFLKFSFCMLLKYVYFLLAIVISILYFSFAGEAQTDSTSLKITGQKSYTFNLNYGWIYAHSIDIKNTAGAKPRGVSFEIVNRSTDTAVWNKYGSYPSTGIMLTYLDLNTPILSKSYTAAYIFEPTFRLNNKMDFFIKTRIGLSYLTNPHDSLKNPTNNTYSTRFNFFTAAGLGITYKFNNHYSAVLDANFFHNSNGGFDQPNRGLNYPNLSAGIRYDVESNTTPTFRRIKDTSWKTDKWNYDAMAYYSPKEGYNYVWQHKRKYLFGAGFQTSYRISSLDALTLGTEIYYDDAIGSIKRNLGDNSSNVYTGLLMGNEFIFRKIIFSQQLGFFLHKNTESYTDIYKQPFGLVYHRWGLRYRLQKHWYFGFNFLVHGHVADFIDGRLIYRF</sequence>
<dbReference type="KEGG" id="pgin:FRZ67_02885"/>
<dbReference type="EMBL" id="CP042435">
    <property type="protein sequence ID" value="QEC66301.1"/>
    <property type="molecule type" value="Genomic_DNA"/>
</dbReference>
<evidence type="ECO:0000313" key="3">
    <source>
        <dbReference type="Proteomes" id="UP000321533"/>
    </source>
</evidence>
<gene>
    <name evidence="2" type="ORF">FRZ67_02885</name>
</gene>
<evidence type="ECO:0000313" key="2">
    <source>
        <dbReference type="EMBL" id="QEC66301.1"/>
    </source>
</evidence>
<keyword evidence="1" id="KW-0472">Membrane</keyword>
<dbReference type="SUPFAM" id="SSF56925">
    <property type="entry name" value="OMPA-like"/>
    <property type="match status" value="1"/>
</dbReference>
<keyword evidence="1" id="KW-0812">Transmembrane</keyword>
<organism evidence="2 3">
    <name type="scientific">Panacibacter ginsenosidivorans</name>
    <dbReference type="NCBI Taxonomy" id="1813871"/>
    <lineage>
        <taxon>Bacteria</taxon>
        <taxon>Pseudomonadati</taxon>
        <taxon>Bacteroidota</taxon>
        <taxon>Chitinophagia</taxon>
        <taxon>Chitinophagales</taxon>
        <taxon>Chitinophagaceae</taxon>
        <taxon>Panacibacter</taxon>
    </lineage>
</organism>
<name>A0A5B8V6E0_9BACT</name>
<keyword evidence="1" id="KW-1133">Transmembrane helix</keyword>
<dbReference type="InterPro" id="IPR018550">
    <property type="entry name" value="Lipid-A_deacylase-rel"/>
</dbReference>
<reference evidence="2 3" key="1">
    <citation type="journal article" date="2016" name="Int. J. Syst. Evol. Microbiol.">
        <title>Panacibacter ginsenosidivorans gen. nov., sp. nov., with ginsenoside converting activity isolated from soil of a ginseng field.</title>
        <authorList>
            <person name="Siddiqi M.Z."/>
            <person name="Muhammad Shafi S."/>
            <person name="Choi K.D."/>
            <person name="Im W.T."/>
        </authorList>
    </citation>
    <scope>NUCLEOTIDE SEQUENCE [LARGE SCALE GENOMIC DNA]</scope>
    <source>
        <strain evidence="2 3">Gsoil1550</strain>
    </source>
</reference>
<dbReference type="AlphaFoldDB" id="A0A5B8V6E0"/>